<feature type="domain" description="Luciferase-like" evidence="5">
    <location>
        <begin position="18"/>
        <end position="305"/>
    </location>
</feature>
<dbReference type="InterPro" id="IPR050766">
    <property type="entry name" value="Bact_Lucif_Oxidored"/>
</dbReference>
<evidence type="ECO:0000259" key="5">
    <source>
        <dbReference type="Pfam" id="PF00296"/>
    </source>
</evidence>
<name>A0AAI9N4B5_9BURK</name>
<dbReference type="GO" id="GO:0004497">
    <property type="term" value="F:monooxygenase activity"/>
    <property type="evidence" value="ECO:0007669"/>
    <property type="project" value="UniProtKB-KW"/>
</dbReference>
<keyword evidence="2" id="KW-0285">Flavoprotein</keyword>
<keyword evidence="4" id="KW-0503">Monooxygenase</keyword>
<evidence type="ECO:0000256" key="1">
    <source>
        <dbReference type="ARBA" id="ARBA00010426"/>
    </source>
</evidence>
<accession>A0AAI9N4B5</accession>
<keyword evidence="3" id="KW-0560">Oxidoreductase</keyword>
<dbReference type="Pfam" id="PF00296">
    <property type="entry name" value="Bac_luciferase"/>
    <property type="match status" value="1"/>
</dbReference>
<comment type="caution">
    <text evidence="6">The sequence shown here is derived from an EMBL/GenBank/DDBJ whole genome shotgun (WGS) entry which is preliminary data.</text>
</comment>
<reference evidence="6 7" key="1">
    <citation type="journal article" date="2013" name="Front. Microbiol.">
        <title>The genome of the endophytic bacterium H. frisingense GSF30(T) identifies diverse strategies in the Herbaspirillum genus to interact with plants.</title>
        <authorList>
            <person name="Straub D."/>
            <person name="Rothballer M."/>
            <person name="Hartmann A."/>
            <person name="Ludewig U."/>
        </authorList>
    </citation>
    <scope>NUCLEOTIDE SEQUENCE [LARGE SCALE GENOMIC DNA]</scope>
    <source>
        <strain evidence="6 7">GSF30</strain>
    </source>
</reference>
<proteinExistence type="inferred from homology"/>
<dbReference type="GO" id="GO:0005829">
    <property type="term" value="C:cytosol"/>
    <property type="evidence" value="ECO:0007669"/>
    <property type="project" value="TreeGrafter"/>
</dbReference>
<dbReference type="PANTHER" id="PTHR30137:SF16">
    <property type="entry name" value="BLL0895 PROTEIN"/>
    <property type="match status" value="1"/>
</dbReference>
<sequence>MSNSFSCEPAMPEYQQRYGVFLNVENPHGNAREALLQTVDHAVAAEALGYHDVWVAEHHYSSFAIGSALMVLLAQIAARTSRIRLGTGASLLAINDPLRVAEDVATLDLLSNGRMEFGVARGGPFPEQYRHAGLSGADQARARMIEALEVIQRTWQGVPFSTEGRFFHYDRVQLQPQPLQRPIPVWLASMSGDSLDLAARRGYGLMATPSADLGQVVTRVAAQRAQRGPFPFAIARFFHCEPEAHKALAHGLVGVRAYPRMMQVQFAAGGTPPMFQADASDQVILANAIIGDPAQCVARIGQLQEKLGPHRLLLKPASHDPQQARAALSLLAGALGLQPSART</sequence>
<evidence type="ECO:0000313" key="6">
    <source>
        <dbReference type="EMBL" id="EOA05092.1"/>
    </source>
</evidence>
<dbReference type="AlphaFoldDB" id="A0AAI9N4B5"/>
<dbReference type="Gene3D" id="3.20.20.30">
    <property type="entry name" value="Luciferase-like domain"/>
    <property type="match status" value="1"/>
</dbReference>
<dbReference type="Proteomes" id="UP000006772">
    <property type="component" value="Unassembled WGS sequence"/>
</dbReference>
<evidence type="ECO:0000256" key="2">
    <source>
        <dbReference type="ARBA" id="ARBA00022630"/>
    </source>
</evidence>
<evidence type="ECO:0000256" key="4">
    <source>
        <dbReference type="ARBA" id="ARBA00023033"/>
    </source>
</evidence>
<gene>
    <name evidence="6" type="ORF">HFRIS_009425</name>
</gene>
<dbReference type="SUPFAM" id="SSF51679">
    <property type="entry name" value="Bacterial luciferase-like"/>
    <property type="match status" value="1"/>
</dbReference>
<comment type="similarity">
    <text evidence="1">Belongs to the bacterial luciferase oxidoreductase family.</text>
</comment>
<evidence type="ECO:0000256" key="3">
    <source>
        <dbReference type="ARBA" id="ARBA00023002"/>
    </source>
</evidence>
<dbReference type="PANTHER" id="PTHR30137">
    <property type="entry name" value="LUCIFERASE-LIKE MONOOXYGENASE"/>
    <property type="match status" value="1"/>
</dbReference>
<protein>
    <submittedName>
        <fullName evidence="6">Coenzyme F420-dependent N5,N10-methylene tetrahydromethanopterin reductase</fullName>
    </submittedName>
</protein>
<dbReference type="EMBL" id="AEEC02000010">
    <property type="protein sequence ID" value="EOA05092.1"/>
    <property type="molecule type" value="Genomic_DNA"/>
</dbReference>
<evidence type="ECO:0000313" key="7">
    <source>
        <dbReference type="Proteomes" id="UP000006772"/>
    </source>
</evidence>
<dbReference type="GO" id="GO:0016705">
    <property type="term" value="F:oxidoreductase activity, acting on paired donors, with incorporation or reduction of molecular oxygen"/>
    <property type="evidence" value="ECO:0007669"/>
    <property type="project" value="InterPro"/>
</dbReference>
<dbReference type="InterPro" id="IPR036661">
    <property type="entry name" value="Luciferase-like_sf"/>
</dbReference>
<organism evidence="6 7">
    <name type="scientific">Herbaspirillum frisingense GSF30</name>
    <dbReference type="NCBI Taxonomy" id="864073"/>
    <lineage>
        <taxon>Bacteria</taxon>
        <taxon>Pseudomonadati</taxon>
        <taxon>Pseudomonadota</taxon>
        <taxon>Betaproteobacteria</taxon>
        <taxon>Burkholderiales</taxon>
        <taxon>Oxalobacteraceae</taxon>
        <taxon>Herbaspirillum</taxon>
    </lineage>
</organism>
<dbReference type="InterPro" id="IPR011251">
    <property type="entry name" value="Luciferase-like_dom"/>
</dbReference>